<keyword evidence="2" id="KW-0813">Transport</keyword>
<dbReference type="Gene3D" id="3.90.76.10">
    <property type="entry name" value="Dipeptide-binding Protein, Domain 1"/>
    <property type="match status" value="1"/>
</dbReference>
<dbReference type="EMBL" id="FWWV01000002">
    <property type="protein sequence ID" value="SMB79525.1"/>
    <property type="molecule type" value="Genomic_DNA"/>
</dbReference>
<dbReference type="Proteomes" id="UP000192408">
    <property type="component" value="Unassembled WGS sequence"/>
</dbReference>
<dbReference type="PIRSF" id="PIRSF002741">
    <property type="entry name" value="MppA"/>
    <property type="match status" value="1"/>
</dbReference>
<gene>
    <name evidence="5" type="ORF">SAMN05660772_00401</name>
</gene>
<name>A0A1W1UEI9_9PAST</name>
<evidence type="ECO:0000256" key="3">
    <source>
        <dbReference type="ARBA" id="ARBA00022729"/>
    </source>
</evidence>
<dbReference type="Gene3D" id="3.10.105.10">
    <property type="entry name" value="Dipeptide-binding Protein, Domain 3"/>
    <property type="match status" value="1"/>
</dbReference>
<dbReference type="InterPro" id="IPR039424">
    <property type="entry name" value="SBP_5"/>
</dbReference>
<dbReference type="GO" id="GO:0015833">
    <property type="term" value="P:peptide transport"/>
    <property type="evidence" value="ECO:0007669"/>
    <property type="project" value="TreeGrafter"/>
</dbReference>
<dbReference type="InterPro" id="IPR030678">
    <property type="entry name" value="Peptide/Ni-bd"/>
</dbReference>
<reference evidence="6" key="1">
    <citation type="submission" date="2017-04" db="EMBL/GenBank/DDBJ databases">
        <authorList>
            <person name="Varghese N."/>
            <person name="Submissions S."/>
        </authorList>
    </citation>
    <scope>NUCLEOTIDE SEQUENCE [LARGE SCALE GENOMIC DNA]</scope>
    <source>
        <strain evidence="6">DSM 23072</strain>
    </source>
</reference>
<protein>
    <submittedName>
        <fullName evidence="5">Peptide/nickel transport system substrate-binding protein</fullName>
    </submittedName>
</protein>
<dbReference type="GO" id="GO:1904680">
    <property type="term" value="F:peptide transmembrane transporter activity"/>
    <property type="evidence" value="ECO:0007669"/>
    <property type="project" value="TreeGrafter"/>
</dbReference>
<keyword evidence="3" id="KW-0732">Signal</keyword>
<dbReference type="CDD" id="cd00995">
    <property type="entry name" value="PBP2_NikA_DppA_OppA_like"/>
    <property type="match status" value="1"/>
</dbReference>
<comment type="similarity">
    <text evidence="1">Belongs to the bacterial solute-binding protein 5 family.</text>
</comment>
<dbReference type="Gene3D" id="3.40.190.10">
    <property type="entry name" value="Periplasmic binding protein-like II"/>
    <property type="match status" value="1"/>
</dbReference>
<dbReference type="RefSeq" id="WP_084255740.1">
    <property type="nucleotide sequence ID" value="NZ_FWWV01000002.1"/>
</dbReference>
<dbReference type="GO" id="GO:0043190">
    <property type="term" value="C:ATP-binding cassette (ABC) transporter complex"/>
    <property type="evidence" value="ECO:0007669"/>
    <property type="project" value="InterPro"/>
</dbReference>
<evidence type="ECO:0000259" key="4">
    <source>
        <dbReference type="Pfam" id="PF00496"/>
    </source>
</evidence>
<proteinExistence type="inferred from homology"/>
<dbReference type="AlphaFoldDB" id="A0A1W1UEI9"/>
<keyword evidence="6" id="KW-1185">Reference proteome</keyword>
<dbReference type="GO" id="GO:0030288">
    <property type="term" value="C:outer membrane-bounded periplasmic space"/>
    <property type="evidence" value="ECO:0007669"/>
    <property type="project" value="UniProtKB-ARBA"/>
</dbReference>
<accession>A0A1W1UEI9</accession>
<dbReference type="PANTHER" id="PTHR30290:SF9">
    <property type="entry name" value="OLIGOPEPTIDE-BINDING PROTEIN APPA"/>
    <property type="match status" value="1"/>
</dbReference>
<evidence type="ECO:0000313" key="6">
    <source>
        <dbReference type="Proteomes" id="UP000192408"/>
    </source>
</evidence>
<dbReference type="InterPro" id="IPR000914">
    <property type="entry name" value="SBP_5_dom"/>
</dbReference>
<dbReference type="Pfam" id="PF00496">
    <property type="entry name" value="SBP_bac_5"/>
    <property type="match status" value="1"/>
</dbReference>
<organism evidence="5 6">
    <name type="scientific">Pasteurella testudinis DSM 23072</name>
    <dbReference type="NCBI Taxonomy" id="1122938"/>
    <lineage>
        <taxon>Bacteria</taxon>
        <taxon>Pseudomonadati</taxon>
        <taxon>Pseudomonadota</taxon>
        <taxon>Gammaproteobacteria</taxon>
        <taxon>Pasteurellales</taxon>
        <taxon>Pasteurellaceae</taxon>
        <taxon>Pasteurella</taxon>
    </lineage>
</organism>
<sequence length="498" mass="56894">MKKFLIFLLLFSGLVQAETLFIGKRHAPLSWDPIDSYTMFWGAVASNLYDGLVLRTETFELKPGLAQSWQILDDGLRFRFQLRQDVRFHNGEHFDAESVKFSFERLLRNEGNSALQLALYDSIKQVNVIDPYTIDFVLHRHDPSFLTKLAGYGGMIVPPNYIKTYGESHFDKNPVGTGPFKFVASKDNDILHLRANPDYFAGQAKVEHLVFRFIADEKVRVREFLEGRLDVLQDLPFSDVPRVKNVKGVDVVAVKGLTVQTLQFNLIEPLMQDVRVRQALNLAVDKQALINMLLNGYGRPVAGLQTEMTFGYDPDLKIYPYDPAKAKALLQQAGVKAGEKLVINYRSSNYSLYEMARAVAVFFKDLDFKVELKPITQETYLRSSLMPANKNDEIFQFGWNGWTLDFGDSAYLLFHSGQAWNPLIHSPELDALLDQQRGLRDSQQRLNILREIADLAHQQAYYLPLFAEDAIYGVSDKVKNFIPAADGRMRYLTTEIQR</sequence>
<evidence type="ECO:0000256" key="2">
    <source>
        <dbReference type="ARBA" id="ARBA00022448"/>
    </source>
</evidence>
<dbReference type="SUPFAM" id="SSF53850">
    <property type="entry name" value="Periplasmic binding protein-like II"/>
    <property type="match status" value="1"/>
</dbReference>
<dbReference type="PANTHER" id="PTHR30290">
    <property type="entry name" value="PERIPLASMIC BINDING COMPONENT OF ABC TRANSPORTER"/>
    <property type="match status" value="1"/>
</dbReference>
<evidence type="ECO:0000256" key="1">
    <source>
        <dbReference type="ARBA" id="ARBA00005695"/>
    </source>
</evidence>
<feature type="domain" description="Solute-binding protein family 5" evidence="4">
    <location>
        <begin position="60"/>
        <end position="418"/>
    </location>
</feature>
<dbReference type="STRING" id="1122938.SAMN05660772_00401"/>
<evidence type="ECO:0000313" key="5">
    <source>
        <dbReference type="EMBL" id="SMB79525.1"/>
    </source>
</evidence>